<reference evidence="3" key="1">
    <citation type="submission" date="2025-08" db="UniProtKB">
        <authorList>
            <consortium name="RefSeq"/>
        </authorList>
    </citation>
    <scope>IDENTIFICATION</scope>
    <source>
        <tissue evidence="3">Blood</tissue>
    </source>
</reference>
<organism evidence="2 3">
    <name type="scientific">Delphinapterus leucas</name>
    <name type="common">Beluga whale</name>
    <dbReference type="NCBI Taxonomy" id="9749"/>
    <lineage>
        <taxon>Eukaryota</taxon>
        <taxon>Metazoa</taxon>
        <taxon>Chordata</taxon>
        <taxon>Craniata</taxon>
        <taxon>Vertebrata</taxon>
        <taxon>Euteleostomi</taxon>
        <taxon>Mammalia</taxon>
        <taxon>Eutheria</taxon>
        <taxon>Laurasiatheria</taxon>
        <taxon>Artiodactyla</taxon>
        <taxon>Whippomorpha</taxon>
        <taxon>Cetacea</taxon>
        <taxon>Odontoceti</taxon>
        <taxon>Monodontidae</taxon>
        <taxon>Delphinapterus</taxon>
    </lineage>
</organism>
<evidence type="ECO:0000313" key="3">
    <source>
        <dbReference type="RefSeq" id="XP_030618366.1"/>
    </source>
</evidence>
<dbReference type="AlphaFoldDB" id="A0A7F8K6E0"/>
<proteinExistence type="predicted"/>
<feature type="compositionally biased region" description="Basic and acidic residues" evidence="1">
    <location>
        <begin position="111"/>
        <end position="121"/>
    </location>
</feature>
<dbReference type="KEGG" id="dle:111175289"/>
<name>A0A7F8K6E0_DELLE</name>
<gene>
    <name evidence="3" type="primary">LOC111175289</name>
</gene>
<dbReference type="GeneID" id="111175289"/>
<feature type="region of interest" description="Disordered" evidence="1">
    <location>
        <begin position="108"/>
        <end position="139"/>
    </location>
</feature>
<accession>A0A7F8K6E0</accession>
<keyword evidence="2" id="KW-1185">Reference proteome</keyword>
<dbReference type="RefSeq" id="XP_030618366.1">
    <property type="nucleotide sequence ID" value="XM_030762506.1"/>
</dbReference>
<evidence type="ECO:0000313" key="2">
    <source>
        <dbReference type="Proteomes" id="UP000248483"/>
    </source>
</evidence>
<evidence type="ECO:0000256" key="1">
    <source>
        <dbReference type="SAM" id="MobiDB-lite"/>
    </source>
</evidence>
<protein>
    <submittedName>
        <fullName evidence="3">Uncharacterized protein LOC111175289</fullName>
    </submittedName>
</protein>
<sequence length="231" mass="25083">MGRWQQTQTARDQKTRRGLLPPLCASHCTLGKARASQSLPASHRPADGSSLGHSSDGEMLGARTTIAVKVSDASAPAFSVSALLGPSGYPGGPGGHQSYRDLHHRSTLRSTAEDRRQKELGQGRVKTGTTLGRSARGRACPREHRGLQLEVAMEMGGCRPSGWHAWRGGCAGERGQDKRADCWQKTLTSKLYKTPSTPSGLVSFWNCNLYDPAIWNCHHSQTNQIGLYLHD</sequence>
<dbReference type="Proteomes" id="UP000248483">
    <property type="component" value="Unplaced"/>
</dbReference>
<feature type="region of interest" description="Disordered" evidence="1">
    <location>
        <begin position="35"/>
        <end position="57"/>
    </location>
</feature>
<dbReference type="InParanoid" id="A0A7F8K6E0"/>